<sequence>MTTAIVGVGNIGGAVARHLVAGGEHVVLAGRSASRAQDLADELGPLAHAATVSEAITEADSVVLAIWLDAMRELVPQVAPLLNGKVVIDPSNPIAFDEKGQIVRSLPVGQSAGSVAAALLPAGAHYAKAFGTLAADALATNANRTPRRAALFYATDDETAAAAVERLIHAAGYEPVKAGGLADAGRIEAPGGDLHQFGLDGEVVDLDQARAALDADRR</sequence>
<gene>
    <name evidence="3" type="ORF">SAMN05414137_107262</name>
</gene>
<dbReference type="Gene3D" id="3.40.50.720">
    <property type="entry name" value="NAD(P)-binding Rossmann-like Domain"/>
    <property type="match status" value="1"/>
</dbReference>
<name>A0A1H7P8V4_STRJI</name>
<dbReference type="InterPro" id="IPR028939">
    <property type="entry name" value="P5C_Rdtase_cat_N"/>
</dbReference>
<dbReference type="EMBL" id="FOAZ01000007">
    <property type="protein sequence ID" value="SEL31894.1"/>
    <property type="molecule type" value="Genomic_DNA"/>
</dbReference>
<dbReference type="eggNOG" id="COG2085">
    <property type="taxonomic scope" value="Bacteria"/>
</dbReference>
<dbReference type="RefSeq" id="WP_042442844.1">
    <property type="nucleotide sequence ID" value="NZ_BBPN01000003.1"/>
</dbReference>
<evidence type="ECO:0000259" key="2">
    <source>
        <dbReference type="Pfam" id="PF03807"/>
    </source>
</evidence>
<reference evidence="4" key="1">
    <citation type="submission" date="2016-10" db="EMBL/GenBank/DDBJ databases">
        <authorList>
            <person name="Varghese N."/>
        </authorList>
    </citation>
    <scope>NUCLEOTIDE SEQUENCE [LARGE SCALE GENOMIC DNA]</scope>
    <source>
        <strain evidence="4">DSM 45096 / BCRC 16803 / CGMCC 4.1857 / CIP 109030 / JCM 12277 / KCTC 19219 / NBRC 100920 / 33214</strain>
    </source>
</reference>
<keyword evidence="4" id="KW-1185">Reference proteome</keyword>
<evidence type="ECO:0000256" key="1">
    <source>
        <dbReference type="ARBA" id="ARBA00023002"/>
    </source>
</evidence>
<dbReference type="PANTHER" id="PTHR14239:SF10">
    <property type="entry name" value="REDUCTASE"/>
    <property type="match status" value="1"/>
</dbReference>
<dbReference type="SUPFAM" id="SSF51735">
    <property type="entry name" value="NAD(P)-binding Rossmann-fold domains"/>
    <property type="match status" value="1"/>
</dbReference>
<keyword evidence="1" id="KW-0560">Oxidoreductase</keyword>
<dbReference type="STRING" id="235985.SAMN05414137_107262"/>
<dbReference type="Pfam" id="PF03807">
    <property type="entry name" value="F420_oxidored"/>
    <property type="match status" value="1"/>
</dbReference>
<protein>
    <recommendedName>
        <fullName evidence="2">Pyrroline-5-carboxylate reductase catalytic N-terminal domain-containing protein</fullName>
    </recommendedName>
</protein>
<organism evidence="3 4">
    <name type="scientific">Streptacidiphilus jiangxiensis</name>
    <dbReference type="NCBI Taxonomy" id="235985"/>
    <lineage>
        <taxon>Bacteria</taxon>
        <taxon>Bacillati</taxon>
        <taxon>Actinomycetota</taxon>
        <taxon>Actinomycetes</taxon>
        <taxon>Kitasatosporales</taxon>
        <taxon>Streptomycetaceae</taxon>
        <taxon>Streptacidiphilus</taxon>
    </lineage>
</organism>
<dbReference type="Proteomes" id="UP000183015">
    <property type="component" value="Unassembled WGS sequence"/>
</dbReference>
<proteinExistence type="predicted"/>
<dbReference type="GO" id="GO:0016491">
    <property type="term" value="F:oxidoreductase activity"/>
    <property type="evidence" value="ECO:0007669"/>
    <property type="project" value="UniProtKB-KW"/>
</dbReference>
<dbReference type="InterPro" id="IPR051267">
    <property type="entry name" value="STEAP_metalloreductase"/>
</dbReference>
<dbReference type="OrthoDB" id="5738121at2"/>
<evidence type="ECO:0000313" key="3">
    <source>
        <dbReference type="EMBL" id="SEL31894.1"/>
    </source>
</evidence>
<evidence type="ECO:0000313" key="4">
    <source>
        <dbReference type="Proteomes" id="UP000183015"/>
    </source>
</evidence>
<dbReference type="InterPro" id="IPR036291">
    <property type="entry name" value="NAD(P)-bd_dom_sf"/>
</dbReference>
<accession>A0A1H7P8V4</accession>
<dbReference type="AlphaFoldDB" id="A0A1H7P8V4"/>
<feature type="domain" description="Pyrroline-5-carboxylate reductase catalytic N-terminal" evidence="2">
    <location>
        <begin position="4"/>
        <end position="93"/>
    </location>
</feature>
<dbReference type="PANTHER" id="PTHR14239">
    <property type="entry name" value="DUDULIN-RELATED"/>
    <property type="match status" value="1"/>
</dbReference>